<sequence length="204" mass="22640">MSDNYKPQGDQDWKAPTTPEGKTPKNLSDLEKALKTKYTGESTVPLNKKLAPGEFSKKFRGEMADTAMKGLEDIAREGVEDITMETFANFNAARPDGQERIAAIIKNILHNKNANVSLVKKMEGYFERESQKPGVTVANAVTELAGDIHKNFLQLALKYPKIFDKYFDNMGDTLPGKAADVKNLFEHALSASCNEEPLNVDELN</sequence>
<accession>A0A1F6NL71</accession>
<organism evidence="2 3">
    <name type="scientific">Candidatus Magasanikbacteria bacterium RIFOXYA2_FULL_44_8</name>
    <dbReference type="NCBI Taxonomy" id="1798696"/>
    <lineage>
        <taxon>Bacteria</taxon>
        <taxon>Candidatus Magasanikiibacteriota</taxon>
    </lineage>
</organism>
<evidence type="ECO:0000256" key="1">
    <source>
        <dbReference type="SAM" id="MobiDB-lite"/>
    </source>
</evidence>
<protein>
    <submittedName>
        <fullName evidence="2">Uncharacterized protein</fullName>
    </submittedName>
</protein>
<comment type="caution">
    <text evidence="2">The sequence shown here is derived from an EMBL/GenBank/DDBJ whole genome shotgun (WGS) entry which is preliminary data.</text>
</comment>
<dbReference type="EMBL" id="MFQR01000012">
    <property type="protein sequence ID" value="OGH84605.1"/>
    <property type="molecule type" value="Genomic_DNA"/>
</dbReference>
<proteinExistence type="predicted"/>
<dbReference type="Proteomes" id="UP000177803">
    <property type="component" value="Unassembled WGS sequence"/>
</dbReference>
<reference evidence="2 3" key="1">
    <citation type="journal article" date="2016" name="Nat. Commun.">
        <title>Thousands of microbial genomes shed light on interconnected biogeochemical processes in an aquifer system.</title>
        <authorList>
            <person name="Anantharaman K."/>
            <person name="Brown C.T."/>
            <person name="Hug L.A."/>
            <person name="Sharon I."/>
            <person name="Castelle C.J."/>
            <person name="Probst A.J."/>
            <person name="Thomas B.C."/>
            <person name="Singh A."/>
            <person name="Wilkins M.J."/>
            <person name="Karaoz U."/>
            <person name="Brodie E.L."/>
            <person name="Williams K.H."/>
            <person name="Hubbard S.S."/>
            <person name="Banfield J.F."/>
        </authorList>
    </citation>
    <scope>NUCLEOTIDE SEQUENCE [LARGE SCALE GENOMIC DNA]</scope>
</reference>
<dbReference type="AlphaFoldDB" id="A0A1F6NL71"/>
<feature type="region of interest" description="Disordered" evidence="1">
    <location>
        <begin position="1"/>
        <end position="27"/>
    </location>
</feature>
<gene>
    <name evidence="2" type="ORF">A2261_03190</name>
</gene>
<name>A0A1F6NL71_9BACT</name>
<evidence type="ECO:0000313" key="3">
    <source>
        <dbReference type="Proteomes" id="UP000177803"/>
    </source>
</evidence>
<evidence type="ECO:0000313" key="2">
    <source>
        <dbReference type="EMBL" id="OGH84605.1"/>
    </source>
</evidence>